<evidence type="ECO:0000256" key="2">
    <source>
        <dbReference type="SAM" id="Phobius"/>
    </source>
</evidence>
<evidence type="ECO:0000313" key="4">
    <source>
        <dbReference type="Proteomes" id="UP001480595"/>
    </source>
</evidence>
<keyword evidence="2" id="KW-1133">Transmembrane helix</keyword>
<feature type="transmembrane region" description="Helical" evidence="2">
    <location>
        <begin position="22"/>
        <end position="55"/>
    </location>
</feature>
<gene>
    <name evidence="3" type="ORF">PG994_008331</name>
</gene>
<proteinExistence type="predicted"/>
<sequence length="124" mass="14310">METTFSNWHGPPDNNPQPRKTVIQYIALAGTLLVMMIPIGFVLLHIALCADEYYFQAWERRRRRDERRARHSGQEQHQQQREQDLERSFVGGNGPGYGDWYYSGATESSHLLSAANERSLSDID</sequence>
<evidence type="ECO:0000313" key="3">
    <source>
        <dbReference type="EMBL" id="KAK8061965.1"/>
    </source>
</evidence>
<name>A0ABR1USS8_9PEZI</name>
<dbReference type="Proteomes" id="UP001480595">
    <property type="component" value="Unassembled WGS sequence"/>
</dbReference>
<dbReference type="EMBL" id="JAQQWL010000008">
    <property type="protein sequence ID" value="KAK8061965.1"/>
    <property type="molecule type" value="Genomic_DNA"/>
</dbReference>
<dbReference type="GeneID" id="92092803"/>
<comment type="caution">
    <text evidence="3">The sequence shown here is derived from an EMBL/GenBank/DDBJ whole genome shotgun (WGS) entry which is preliminary data.</text>
</comment>
<accession>A0ABR1USS8</accession>
<keyword evidence="2" id="KW-0472">Membrane</keyword>
<keyword evidence="4" id="KW-1185">Reference proteome</keyword>
<reference evidence="3 4" key="1">
    <citation type="submission" date="2023-01" db="EMBL/GenBank/DDBJ databases">
        <title>Analysis of 21 Apiospora genomes using comparative genomics revels a genus with tremendous synthesis potential of carbohydrate active enzymes and secondary metabolites.</title>
        <authorList>
            <person name="Sorensen T."/>
        </authorList>
    </citation>
    <scope>NUCLEOTIDE SEQUENCE [LARGE SCALE GENOMIC DNA]</scope>
    <source>
        <strain evidence="3 4">CBS 135458</strain>
    </source>
</reference>
<dbReference type="RefSeq" id="XP_066715227.1">
    <property type="nucleotide sequence ID" value="XM_066859740.1"/>
</dbReference>
<protein>
    <submittedName>
        <fullName evidence="3">Uncharacterized protein</fullName>
    </submittedName>
</protein>
<keyword evidence="2" id="KW-0812">Transmembrane</keyword>
<evidence type="ECO:0000256" key="1">
    <source>
        <dbReference type="SAM" id="MobiDB-lite"/>
    </source>
</evidence>
<feature type="compositionally biased region" description="Basic and acidic residues" evidence="1">
    <location>
        <begin position="66"/>
        <end position="87"/>
    </location>
</feature>
<organism evidence="3 4">
    <name type="scientific">Apiospora phragmitis</name>
    <dbReference type="NCBI Taxonomy" id="2905665"/>
    <lineage>
        <taxon>Eukaryota</taxon>
        <taxon>Fungi</taxon>
        <taxon>Dikarya</taxon>
        <taxon>Ascomycota</taxon>
        <taxon>Pezizomycotina</taxon>
        <taxon>Sordariomycetes</taxon>
        <taxon>Xylariomycetidae</taxon>
        <taxon>Amphisphaeriales</taxon>
        <taxon>Apiosporaceae</taxon>
        <taxon>Apiospora</taxon>
    </lineage>
</organism>
<feature type="region of interest" description="Disordered" evidence="1">
    <location>
        <begin position="64"/>
        <end position="92"/>
    </location>
</feature>